<gene>
    <name evidence="1" type="ORF">L2E82_40260</name>
</gene>
<evidence type="ECO:0000313" key="2">
    <source>
        <dbReference type="Proteomes" id="UP001055811"/>
    </source>
</evidence>
<comment type="caution">
    <text evidence="1">The sequence shown here is derived from an EMBL/GenBank/DDBJ whole genome shotgun (WGS) entry which is preliminary data.</text>
</comment>
<accession>A0ACB9AJZ3</accession>
<proteinExistence type="predicted"/>
<reference evidence="2" key="1">
    <citation type="journal article" date="2022" name="Mol. Ecol. Resour.">
        <title>The genomes of chicory, endive, great burdock and yacon provide insights into Asteraceae palaeo-polyploidization history and plant inulin production.</title>
        <authorList>
            <person name="Fan W."/>
            <person name="Wang S."/>
            <person name="Wang H."/>
            <person name="Wang A."/>
            <person name="Jiang F."/>
            <person name="Liu H."/>
            <person name="Zhao H."/>
            <person name="Xu D."/>
            <person name="Zhang Y."/>
        </authorList>
    </citation>
    <scope>NUCLEOTIDE SEQUENCE [LARGE SCALE GENOMIC DNA]</scope>
    <source>
        <strain evidence="2">cv. Punajuju</strain>
    </source>
</reference>
<dbReference type="EMBL" id="CM042015">
    <property type="protein sequence ID" value="KAI3710477.1"/>
    <property type="molecule type" value="Genomic_DNA"/>
</dbReference>
<keyword evidence="2" id="KW-1185">Reference proteome</keyword>
<evidence type="ECO:0000313" key="1">
    <source>
        <dbReference type="EMBL" id="KAI3710477.1"/>
    </source>
</evidence>
<protein>
    <submittedName>
        <fullName evidence="1">Uncharacterized protein</fullName>
    </submittedName>
</protein>
<organism evidence="1 2">
    <name type="scientific">Cichorium intybus</name>
    <name type="common">Chicory</name>
    <dbReference type="NCBI Taxonomy" id="13427"/>
    <lineage>
        <taxon>Eukaryota</taxon>
        <taxon>Viridiplantae</taxon>
        <taxon>Streptophyta</taxon>
        <taxon>Embryophyta</taxon>
        <taxon>Tracheophyta</taxon>
        <taxon>Spermatophyta</taxon>
        <taxon>Magnoliopsida</taxon>
        <taxon>eudicotyledons</taxon>
        <taxon>Gunneridae</taxon>
        <taxon>Pentapetalae</taxon>
        <taxon>asterids</taxon>
        <taxon>campanulids</taxon>
        <taxon>Asterales</taxon>
        <taxon>Asteraceae</taxon>
        <taxon>Cichorioideae</taxon>
        <taxon>Cichorieae</taxon>
        <taxon>Cichoriinae</taxon>
        <taxon>Cichorium</taxon>
    </lineage>
</organism>
<name>A0ACB9AJZ3_CICIN</name>
<sequence length="151" mass="17079">MKKVWIFCKIMENEVPLESNVCDKKMGNESVKTMDVDVYKPGMEKWIDTREVVEMEDYSDEMVAQRNEGCLEVGSVSDSMPPGFDGVRFHSPIMSKNSSKVHENFDSNSEKSSVNFIIKLRACLIELCTENPNSISDGICGFVTNLTLTRH</sequence>
<reference evidence="1 2" key="2">
    <citation type="journal article" date="2022" name="Mol. Ecol. Resour.">
        <title>The genomes of chicory, endive, great burdock and yacon provide insights into Asteraceae paleo-polyploidization history and plant inulin production.</title>
        <authorList>
            <person name="Fan W."/>
            <person name="Wang S."/>
            <person name="Wang H."/>
            <person name="Wang A."/>
            <person name="Jiang F."/>
            <person name="Liu H."/>
            <person name="Zhao H."/>
            <person name="Xu D."/>
            <person name="Zhang Y."/>
        </authorList>
    </citation>
    <scope>NUCLEOTIDE SEQUENCE [LARGE SCALE GENOMIC DNA]</scope>
    <source>
        <strain evidence="2">cv. Punajuju</strain>
        <tissue evidence="1">Leaves</tissue>
    </source>
</reference>
<dbReference type="Proteomes" id="UP001055811">
    <property type="component" value="Linkage Group LG07"/>
</dbReference>